<dbReference type="AlphaFoldDB" id="A0A1V8M6M6"/>
<dbReference type="EMBL" id="LPUF01000001">
    <property type="protein sequence ID" value="OQK17148.1"/>
    <property type="molecule type" value="Genomic_DNA"/>
</dbReference>
<gene>
    <name evidence="1" type="ORF">AU255_04410</name>
</gene>
<name>A0A1V8M6M6_9GAMM</name>
<comment type="caution">
    <text evidence="1">The sequence shown here is derived from an EMBL/GenBank/DDBJ whole genome shotgun (WGS) entry which is preliminary data.</text>
</comment>
<sequence>MSFKPASAFSHTSAIQLRLIKHQRILRIIVAASPKQLQMHIKDCVINNNSLMVYVGSAAWASQLRFCTAQIQQAVNAQSNERINRIRIRVLRPEPFKMKKEVTKIIPSDENINLLRDNANSLAEGKLKDALLGLSKTLQKYNR</sequence>
<dbReference type="STRING" id="1420851.AU255_04410"/>
<evidence type="ECO:0000313" key="1">
    <source>
        <dbReference type="EMBL" id="OQK17148.1"/>
    </source>
</evidence>
<dbReference type="InterPro" id="IPR007922">
    <property type="entry name" value="DciA-like"/>
</dbReference>
<dbReference type="Pfam" id="PF05258">
    <property type="entry name" value="DciA"/>
    <property type="match status" value="1"/>
</dbReference>
<organism evidence="1 2">
    <name type="scientific">Methyloprofundus sedimenti</name>
    <dbReference type="NCBI Taxonomy" id="1420851"/>
    <lineage>
        <taxon>Bacteria</taxon>
        <taxon>Pseudomonadati</taxon>
        <taxon>Pseudomonadota</taxon>
        <taxon>Gammaproteobacteria</taxon>
        <taxon>Methylococcales</taxon>
        <taxon>Methylococcaceae</taxon>
        <taxon>Methyloprofundus</taxon>
    </lineage>
</organism>
<dbReference type="RefSeq" id="WP_080521761.1">
    <property type="nucleotide sequence ID" value="NZ_LPUF01000001.1"/>
</dbReference>
<accession>A0A1V8M6M6</accession>
<proteinExistence type="predicted"/>
<dbReference type="Proteomes" id="UP000191980">
    <property type="component" value="Unassembled WGS sequence"/>
</dbReference>
<keyword evidence="2" id="KW-1185">Reference proteome</keyword>
<evidence type="ECO:0000313" key="2">
    <source>
        <dbReference type="Proteomes" id="UP000191980"/>
    </source>
</evidence>
<dbReference type="OrthoDB" id="5573878at2"/>
<reference evidence="1 2" key="1">
    <citation type="submission" date="2015-12" db="EMBL/GenBank/DDBJ databases">
        <authorList>
            <person name="Shamseldin A."/>
            <person name="Moawad H."/>
            <person name="Abd El-Rahim W.M."/>
            <person name="Sadowsky M.J."/>
        </authorList>
    </citation>
    <scope>NUCLEOTIDE SEQUENCE [LARGE SCALE GENOMIC DNA]</scope>
    <source>
        <strain evidence="1 2">WF1</strain>
    </source>
</reference>
<protein>
    <submittedName>
        <fullName evidence="1">Uncharacterized protein</fullName>
    </submittedName>
</protein>